<evidence type="ECO:0000256" key="1">
    <source>
        <dbReference type="ARBA" id="ARBA00010105"/>
    </source>
</evidence>
<comment type="caution">
    <text evidence="2">The sequence shown here is derived from an EMBL/GenBank/DDBJ whole genome shotgun (WGS) entry which is preliminary data.</text>
</comment>
<dbReference type="PANTHER" id="PTHR11215">
    <property type="entry name" value="METAL DEPENDENT HYDROLASE - RELATED"/>
    <property type="match status" value="1"/>
</dbReference>
<organism evidence="2 3">
    <name type="scientific">Faecalibacterium hattorii</name>
    <dbReference type="NCBI Taxonomy" id="2935520"/>
    <lineage>
        <taxon>Bacteria</taxon>
        <taxon>Bacillati</taxon>
        <taxon>Bacillota</taxon>
        <taxon>Clostridia</taxon>
        <taxon>Eubacteriales</taxon>
        <taxon>Oscillospiraceae</taxon>
        <taxon>Faecalibacterium</taxon>
    </lineage>
</organism>
<evidence type="ECO:0000313" key="2">
    <source>
        <dbReference type="EMBL" id="RAW62912.1"/>
    </source>
</evidence>
<dbReference type="AlphaFoldDB" id="A0A173XQ74"/>
<dbReference type="Proteomes" id="UP000250429">
    <property type="component" value="Unassembled WGS sequence"/>
</dbReference>
<evidence type="ECO:0000313" key="3">
    <source>
        <dbReference type="Proteomes" id="UP000250429"/>
    </source>
</evidence>
<protein>
    <submittedName>
        <fullName evidence="2">Uncharacterized protein</fullName>
    </submittedName>
</protein>
<accession>A0A173XQ74</accession>
<gene>
    <name evidence="2" type="ORF">C4N23_03385</name>
</gene>
<proteinExistence type="inferred from homology"/>
<sequence>MKIPANGFTHAGKFHADDVFATALLQIIRPDIKITRGFVVPDDFDGIVYDIGFGMFDHHQEPREMRANGVPYAAFGLLWRVLGPGLVGERQARLIDENFIQPLDLNDNTGEQNSLCDAIGFFNPVWDSKEDQDTCFFKAVAVAKQILENQIASANAVNRADEKVQQAYKNSRDGIVILPCYLPWKNGLYRTDALFVVYPSQRGGWSAQCVTDHKTKKPKLPFPQSWAGQPQEVIEQKSGIEGISFCHASRFLITAKDKETALAACRQVLKNNGRL</sequence>
<dbReference type="EMBL" id="PRLC01000003">
    <property type="protein sequence ID" value="RAW62912.1"/>
    <property type="molecule type" value="Genomic_DNA"/>
</dbReference>
<dbReference type="Pfam" id="PF03690">
    <property type="entry name" value="MYG1_exonuc"/>
    <property type="match status" value="1"/>
</dbReference>
<dbReference type="PANTHER" id="PTHR11215:SF1">
    <property type="entry name" value="MYG1 EXONUCLEASE"/>
    <property type="match status" value="1"/>
</dbReference>
<keyword evidence="3" id="KW-1185">Reference proteome</keyword>
<dbReference type="InterPro" id="IPR003226">
    <property type="entry name" value="MYG1_exonuclease"/>
</dbReference>
<dbReference type="OrthoDB" id="183622at2"/>
<dbReference type="GO" id="GO:0005737">
    <property type="term" value="C:cytoplasm"/>
    <property type="evidence" value="ECO:0007669"/>
    <property type="project" value="TreeGrafter"/>
</dbReference>
<name>A0A173XQ74_9FIRM</name>
<reference evidence="2 3" key="1">
    <citation type="submission" date="2018-02" db="EMBL/GenBank/DDBJ databases">
        <title>Complete genome sequencing of Faecalibacterium prausnitzii strains isolated from the human gut.</title>
        <authorList>
            <person name="Fitzgerald B.C."/>
            <person name="Shkoporov A.N."/>
            <person name="Ross P.R."/>
            <person name="Hill C."/>
        </authorList>
    </citation>
    <scope>NUCLEOTIDE SEQUENCE [LARGE SCALE GENOMIC DNA]</scope>
    <source>
        <strain evidence="2 3">APC922/41-1</strain>
    </source>
</reference>
<comment type="similarity">
    <text evidence="1">Belongs to the MYG1 family.</text>
</comment>
<dbReference type="RefSeq" id="WP_055188950.1">
    <property type="nucleotide sequence ID" value="NZ_PRLC01000003.1"/>
</dbReference>